<feature type="repeat" description="ANK" evidence="2">
    <location>
        <begin position="219"/>
        <end position="251"/>
    </location>
</feature>
<feature type="repeat" description="ANK" evidence="2">
    <location>
        <begin position="91"/>
        <end position="123"/>
    </location>
</feature>
<feature type="region of interest" description="Disordered" evidence="3">
    <location>
        <begin position="481"/>
        <end position="514"/>
    </location>
</feature>
<feature type="compositionally biased region" description="Polar residues" evidence="3">
    <location>
        <begin position="314"/>
        <end position="323"/>
    </location>
</feature>
<dbReference type="InterPro" id="IPR002110">
    <property type="entry name" value="Ankyrin_rpt"/>
</dbReference>
<proteinExistence type="predicted"/>
<dbReference type="Pfam" id="PF12796">
    <property type="entry name" value="Ank_2"/>
    <property type="match status" value="2"/>
</dbReference>
<feature type="repeat" description="ANK" evidence="2">
    <location>
        <begin position="124"/>
        <end position="156"/>
    </location>
</feature>
<feature type="compositionally biased region" description="Basic and acidic residues" evidence="3">
    <location>
        <begin position="556"/>
        <end position="567"/>
    </location>
</feature>
<gene>
    <name evidence="4" type="ORF">Pmani_018472</name>
</gene>
<dbReference type="Proteomes" id="UP001292094">
    <property type="component" value="Unassembled WGS sequence"/>
</dbReference>
<feature type="region of interest" description="Disordered" evidence="3">
    <location>
        <begin position="314"/>
        <end position="350"/>
    </location>
</feature>
<dbReference type="PROSITE" id="PS50297">
    <property type="entry name" value="ANK_REP_REGION"/>
    <property type="match status" value="3"/>
</dbReference>
<reference evidence="4" key="1">
    <citation type="submission" date="2023-11" db="EMBL/GenBank/DDBJ databases">
        <title>Genome assemblies of two species of porcelain crab, Petrolisthes cinctipes and Petrolisthes manimaculis (Anomura: Porcellanidae).</title>
        <authorList>
            <person name="Angst P."/>
        </authorList>
    </citation>
    <scope>NUCLEOTIDE SEQUENCE</scope>
    <source>
        <strain evidence="4">PB745_02</strain>
        <tissue evidence="4">Gill</tissue>
    </source>
</reference>
<dbReference type="PROSITE" id="PS50088">
    <property type="entry name" value="ANK_REPEAT"/>
    <property type="match status" value="3"/>
</dbReference>
<evidence type="ECO:0000256" key="3">
    <source>
        <dbReference type="SAM" id="MobiDB-lite"/>
    </source>
</evidence>
<dbReference type="PANTHER" id="PTHR24179">
    <property type="entry name" value="PROTEIN PHOSPHATASE 1 REGULATORY SUBUNIT 12"/>
    <property type="match status" value="1"/>
</dbReference>
<dbReference type="Gene3D" id="1.25.40.20">
    <property type="entry name" value="Ankyrin repeat-containing domain"/>
    <property type="match status" value="2"/>
</dbReference>
<dbReference type="GO" id="GO:0005737">
    <property type="term" value="C:cytoplasm"/>
    <property type="evidence" value="ECO:0007669"/>
    <property type="project" value="TreeGrafter"/>
</dbReference>
<sequence length="619" mass="70149">MEHNELMEEMEMVEKMPINERIKLAKKRRKQQLATYNKWAKTDSQDGSKKRIQSVTFSSDVQLMDAAARGAYDEMDTLLNSGVNPNLKNHDGLTAMHQCCIDGSEEIVSLLLIFGADVNVTDRDLWTPLHAAATCGHFKVVVLLVQSGADLTFINGDGDMPCDITEDEVTLQYLENEMLKNGIDQKEREKIRNHAHNTLLVDVSTILNSGGNINQLLDHGVTFLHVAIANGFNDIVHLLLEAEADVSTADEDGWQPIHVAAFWQNDEALELLCSFPKVNLRATTSIGETPYDLCDDSELKFKIISMLSDRSDTQQLTRDQSIENNDDDNISDHYNDVQEGQNVDQDSNPFITSSLLDQADSARSSLEDTPVSPLINIELSSDRRNSIKEAKHMVPIRRMNSERSSGRVQRIKTQSDTDGSKIEEEKTIQKVEKIQVINTPHTLPNMETYKELYEVTPPLNTGSPQAEEMSYFVQPLSNTNMEQTYPTEETVSKDPKEEREENQNETTRHSRVQEHMKKELGKDVVIIRRKKNPAPQPPKGSLLDLKMQRQSMREQQQEEIHQGHGEARPASTFYQPMPDQNTRVYEAPSSPSAIRYRYKMVQDDTPVPSLIKEKKCVIM</sequence>
<evidence type="ECO:0000313" key="4">
    <source>
        <dbReference type="EMBL" id="KAK4309914.1"/>
    </source>
</evidence>
<dbReference type="AlphaFoldDB" id="A0AAE1PMD5"/>
<keyword evidence="1" id="KW-0677">Repeat</keyword>
<dbReference type="SUPFAM" id="SSF48403">
    <property type="entry name" value="Ankyrin repeat"/>
    <property type="match status" value="1"/>
</dbReference>
<evidence type="ECO:0000256" key="1">
    <source>
        <dbReference type="ARBA" id="ARBA00022737"/>
    </source>
</evidence>
<keyword evidence="2" id="KW-0040">ANK repeat</keyword>
<dbReference type="GO" id="GO:0019208">
    <property type="term" value="F:phosphatase regulator activity"/>
    <property type="evidence" value="ECO:0007669"/>
    <property type="project" value="TreeGrafter"/>
</dbReference>
<dbReference type="InterPro" id="IPR036770">
    <property type="entry name" value="Ankyrin_rpt-contain_sf"/>
</dbReference>
<accession>A0AAE1PMD5</accession>
<evidence type="ECO:0000313" key="5">
    <source>
        <dbReference type="Proteomes" id="UP001292094"/>
    </source>
</evidence>
<name>A0AAE1PMD5_9EUCA</name>
<evidence type="ECO:0000256" key="2">
    <source>
        <dbReference type="PROSITE-ProRule" id="PRU00023"/>
    </source>
</evidence>
<organism evidence="4 5">
    <name type="scientific">Petrolisthes manimaculis</name>
    <dbReference type="NCBI Taxonomy" id="1843537"/>
    <lineage>
        <taxon>Eukaryota</taxon>
        <taxon>Metazoa</taxon>
        <taxon>Ecdysozoa</taxon>
        <taxon>Arthropoda</taxon>
        <taxon>Crustacea</taxon>
        <taxon>Multicrustacea</taxon>
        <taxon>Malacostraca</taxon>
        <taxon>Eumalacostraca</taxon>
        <taxon>Eucarida</taxon>
        <taxon>Decapoda</taxon>
        <taxon>Pleocyemata</taxon>
        <taxon>Anomura</taxon>
        <taxon>Galatheoidea</taxon>
        <taxon>Porcellanidae</taxon>
        <taxon>Petrolisthes</taxon>
    </lineage>
</organism>
<feature type="compositionally biased region" description="Polar residues" evidence="3">
    <location>
        <begin position="338"/>
        <end position="350"/>
    </location>
</feature>
<dbReference type="InterPro" id="IPR051226">
    <property type="entry name" value="PP1_Regulatory_Subunit"/>
</dbReference>
<dbReference type="EMBL" id="JAWZYT010001695">
    <property type="protein sequence ID" value="KAK4309914.1"/>
    <property type="molecule type" value="Genomic_DNA"/>
</dbReference>
<protein>
    <recommendedName>
        <fullName evidence="6">Protein phosphatase 1 regulatory subunit 16A</fullName>
    </recommendedName>
</protein>
<evidence type="ECO:0008006" key="6">
    <source>
        <dbReference type="Google" id="ProtNLM"/>
    </source>
</evidence>
<dbReference type="GO" id="GO:0004857">
    <property type="term" value="F:enzyme inhibitor activity"/>
    <property type="evidence" value="ECO:0007669"/>
    <property type="project" value="TreeGrafter"/>
</dbReference>
<feature type="compositionally biased region" description="Basic and acidic residues" evidence="3">
    <location>
        <begin position="490"/>
        <end position="514"/>
    </location>
</feature>
<feature type="compositionally biased region" description="Polar residues" evidence="3">
    <location>
        <begin position="572"/>
        <end position="583"/>
    </location>
</feature>
<comment type="caution">
    <text evidence="4">The sequence shown here is derived from an EMBL/GenBank/DDBJ whole genome shotgun (WGS) entry which is preliminary data.</text>
</comment>
<feature type="region of interest" description="Disordered" evidence="3">
    <location>
        <begin position="400"/>
        <end position="421"/>
    </location>
</feature>
<dbReference type="PANTHER" id="PTHR24179:SF29">
    <property type="entry name" value="LD46604P"/>
    <property type="match status" value="1"/>
</dbReference>
<feature type="region of interest" description="Disordered" evidence="3">
    <location>
        <begin position="556"/>
        <end position="586"/>
    </location>
</feature>
<keyword evidence="5" id="KW-1185">Reference proteome</keyword>
<dbReference type="SMART" id="SM00248">
    <property type="entry name" value="ANK"/>
    <property type="match status" value="5"/>
</dbReference>